<proteinExistence type="predicted"/>
<keyword evidence="7" id="KW-0472">Membrane</keyword>
<evidence type="ECO:0000256" key="4">
    <source>
        <dbReference type="ARBA" id="ARBA00022679"/>
    </source>
</evidence>
<sequence>MNRLTALASRAVDEGKHDLAVTYLAQAYRLDTTAEDINIKYFRALQAIKDKFTAVKLAESYFSRGLTSPRLTQMYILTDYNTYTISSSMNEIKYKMEYLSKFSAFQGRAAAVYLWHNDLDRARYHARMAIHKEKDTKIAEAIRRSLAKRAYYLGHIELADWICRIGRVGRSAEQEILYDRLIIRTGNAANTPTTHRLFQKLLAIQDYNRRLSLIDEFVDFKWRFEGPSHALVTLIDEHIEAYPLENNNEILQVKISLLVQLGSTNDALEILEATPALKSKFRNCLAVAKLIKEHGLDVPASAQKDLNSYYELYEELARSEENLRARFSDETRSVAVVGNSACEIGRGQGKRIDSYADVVRFNRFNTDPPYNIDYGSKVTAIVRQSGGRADFELQNQNSPSLIIVSSASILYRGRIWRAAKRLRDEGHTLCVFPQPFHTKLSRVLGGSPSSGISFIYLLKQLRVNIRRDDFFGFSFTDQIGLNHSSAHYFEHAKPSVGHMWEKERDLFDSFFGNGTELNEIPVEIPD</sequence>
<evidence type="ECO:0000256" key="5">
    <source>
        <dbReference type="ARBA" id="ARBA00022692"/>
    </source>
</evidence>
<keyword evidence="5" id="KW-0812">Transmembrane</keyword>
<comment type="caution">
    <text evidence="9">The sequence shown here is derived from an EMBL/GenBank/DDBJ whole genome shotgun (WGS) entry which is preliminary data.</text>
</comment>
<dbReference type="RefSeq" id="WP_238202781.1">
    <property type="nucleotide sequence ID" value="NZ_JBHTND010000029.1"/>
</dbReference>
<keyword evidence="4 9" id="KW-0808">Transferase</keyword>
<evidence type="ECO:0000256" key="7">
    <source>
        <dbReference type="ARBA" id="ARBA00023136"/>
    </source>
</evidence>
<evidence type="ECO:0000313" key="10">
    <source>
        <dbReference type="Proteomes" id="UP001597176"/>
    </source>
</evidence>
<dbReference type="EMBL" id="JBHTND010000029">
    <property type="protein sequence ID" value="MFD1303453.1"/>
    <property type="molecule type" value="Genomic_DNA"/>
</dbReference>
<keyword evidence="6" id="KW-1133">Transmembrane helix</keyword>
<organism evidence="9 10">
    <name type="scientific">Methylobacterium marchantiae</name>
    <dbReference type="NCBI Taxonomy" id="600331"/>
    <lineage>
        <taxon>Bacteria</taxon>
        <taxon>Pseudomonadati</taxon>
        <taxon>Pseudomonadota</taxon>
        <taxon>Alphaproteobacteria</taxon>
        <taxon>Hyphomicrobiales</taxon>
        <taxon>Methylobacteriaceae</taxon>
        <taxon>Methylobacterium</taxon>
    </lineage>
</organism>
<dbReference type="Pfam" id="PF00777">
    <property type="entry name" value="Glyco_transf_29"/>
    <property type="match status" value="1"/>
</dbReference>
<dbReference type="Proteomes" id="UP001597176">
    <property type="component" value="Unassembled WGS sequence"/>
</dbReference>
<dbReference type="EC" id="2.4.-.-" evidence="9"/>
<gene>
    <name evidence="9" type="ORF">ACFQ4G_17915</name>
</gene>
<keyword evidence="3 9" id="KW-0328">Glycosyltransferase</keyword>
<protein>
    <submittedName>
        <fullName evidence="9">Glycosyltransferase family 29 protein</fullName>
        <ecNumber evidence="9">2.4.-.-</ecNumber>
    </submittedName>
</protein>
<keyword evidence="10" id="KW-1185">Reference proteome</keyword>
<keyword evidence="8" id="KW-0325">Glycoprotein</keyword>
<dbReference type="InterPro" id="IPR001675">
    <property type="entry name" value="Glyco_trans_29"/>
</dbReference>
<evidence type="ECO:0000256" key="8">
    <source>
        <dbReference type="ARBA" id="ARBA00023180"/>
    </source>
</evidence>
<dbReference type="InterPro" id="IPR038578">
    <property type="entry name" value="GT29-like_sf"/>
</dbReference>
<reference evidence="10" key="1">
    <citation type="journal article" date="2019" name="Int. J. Syst. Evol. Microbiol.">
        <title>The Global Catalogue of Microorganisms (GCM) 10K type strain sequencing project: providing services to taxonomists for standard genome sequencing and annotation.</title>
        <authorList>
            <consortium name="The Broad Institute Genomics Platform"/>
            <consortium name="The Broad Institute Genome Sequencing Center for Infectious Disease"/>
            <person name="Wu L."/>
            <person name="Ma J."/>
        </authorList>
    </citation>
    <scope>NUCLEOTIDE SEQUENCE [LARGE SCALE GENOMIC DNA]</scope>
    <source>
        <strain evidence="10">CCUG 56108</strain>
    </source>
</reference>
<comment type="subcellular location">
    <subcellularLocation>
        <location evidence="2">Endomembrane system</location>
    </subcellularLocation>
    <subcellularLocation>
        <location evidence="1">Membrane</location>
        <topology evidence="1">Single-pass membrane protein</topology>
    </subcellularLocation>
</comment>
<evidence type="ECO:0000256" key="6">
    <source>
        <dbReference type="ARBA" id="ARBA00022989"/>
    </source>
</evidence>
<evidence type="ECO:0000313" key="9">
    <source>
        <dbReference type="EMBL" id="MFD1303453.1"/>
    </source>
</evidence>
<evidence type="ECO:0000256" key="1">
    <source>
        <dbReference type="ARBA" id="ARBA00004167"/>
    </source>
</evidence>
<evidence type="ECO:0000256" key="2">
    <source>
        <dbReference type="ARBA" id="ARBA00004308"/>
    </source>
</evidence>
<name>A0ABW3X3D4_9HYPH</name>
<dbReference type="Gene3D" id="3.90.1480.20">
    <property type="entry name" value="Glycosyl transferase family 29"/>
    <property type="match status" value="1"/>
</dbReference>
<dbReference type="GO" id="GO:0016757">
    <property type="term" value="F:glycosyltransferase activity"/>
    <property type="evidence" value="ECO:0007669"/>
    <property type="project" value="UniProtKB-KW"/>
</dbReference>
<evidence type="ECO:0000256" key="3">
    <source>
        <dbReference type="ARBA" id="ARBA00022676"/>
    </source>
</evidence>
<accession>A0ABW3X3D4</accession>